<dbReference type="Proteomes" id="UP000242704">
    <property type="component" value="Unassembled WGS sequence"/>
</dbReference>
<sequence length="419" mass="49283">MEFLELSPEEYQKFIESHFKQYTQSLEQFYARKQHGSQVHLLGVKNNEGAVIAAGLFTAAPIFKYFNYVYSHRGPMMDYKHLELVQFYFKHLKAFYKKRLTIFMLIDPYVPLNDRNFKGELLKHYDQSKWMNVLNQLGYQHQGFTSGYSEMSQARWLSILNLKDKDEHMLLKQMEYNTSHSIKKALEMGVEVRDLSINEIDTFYQLYHKAEIKHGFSLFSKPYFEQFLRNYPKIASMKLAYIQLDDHIHLLKQKSQEVQQKIEGMLPKAGATLSRKKQNKLQEQQIIYDKLQENISEAYQLRSDYGDTLNLASAIFAQTKDELVYLFSGSDPKFNKFMGNYVLQWKMIQHAKRAQIDRYNFYGITGDFTPDAKDYGVLQFKKGFGGYVEELVGDFIYPTRPLPLSLISTKTINKKIDIQ</sequence>
<reference evidence="10 11" key="1">
    <citation type="journal article" date="2016" name="Front. Microbiol.">
        <title>Comprehensive Phylogenetic Analysis of Bovine Non-aureus Staphylococci Species Based on Whole-Genome Sequencing.</title>
        <authorList>
            <person name="Naushad S."/>
            <person name="Barkema H.W."/>
            <person name="Luby C."/>
            <person name="Condas L.A."/>
            <person name="Nobrega D.B."/>
            <person name="Carson D.A."/>
            <person name="De Buck J."/>
        </authorList>
    </citation>
    <scope>NUCLEOTIDE SEQUENCE [LARGE SCALE GENOMIC DNA]</scope>
    <source>
        <strain evidence="10 11">SNUC 505</strain>
    </source>
</reference>
<dbReference type="GO" id="GO:0016755">
    <property type="term" value="F:aminoacyltransferase activity"/>
    <property type="evidence" value="ECO:0007669"/>
    <property type="project" value="InterPro"/>
</dbReference>
<dbReference type="InterPro" id="IPR016181">
    <property type="entry name" value="Acyl_CoA_acyltransferase"/>
</dbReference>
<dbReference type="AlphaFoldDB" id="A0AAE5W7E6"/>
<proteinExistence type="inferred from homology"/>
<protein>
    <submittedName>
        <fullName evidence="10">Aminoacyltransferase</fullName>
    </submittedName>
</protein>
<dbReference type="EMBL" id="PZBZ01000093">
    <property type="protein sequence ID" value="PTG11433.1"/>
    <property type="molecule type" value="Genomic_DNA"/>
</dbReference>
<comment type="caution">
    <text evidence="10">The sequence shown here is derived from an EMBL/GenBank/DDBJ whole genome shotgun (WGS) entry which is preliminary data.</text>
</comment>
<accession>A0AAE5W7E6</accession>
<evidence type="ECO:0000256" key="5">
    <source>
        <dbReference type="ARBA" id="ARBA00022960"/>
    </source>
</evidence>
<dbReference type="Gene3D" id="3.40.630.30">
    <property type="match status" value="2"/>
</dbReference>
<dbReference type="InterPro" id="IPR003447">
    <property type="entry name" value="FEMABX"/>
</dbReference>
<dbReference type="PANTHER" id="PTHR36174">
    <property type="entry name" value="LIPID II:GLYCINE GLYCYLTRANSFERASE"/>
    <property type="match status" value="1"/>
</dbReference>
<dbReference type="GO" id="GO:0009252">
    <property type="term" value="P:peptidoglycan biosynthetic process"/>
    <property type="evidence" value="ECO:0007669"/>
    <property type="project" value="UniProtKB-KW"/>
</dbReference>
<evidence type="ECO:0000256" key="4">
    <source>
        <dbReference type="ARBA" id="ARBA00022679"/>
    </source>
</evidence>
<evidence type="ECO:0000256" key="9">
    <source>
        <dbReference type="SAM" id="Coils"/>
    </source>
</evidence>
<evidence type="ECO:0000256" key="7">
    <source>
        <dbReference type="ARBA" id="ARBA00023315"/>
    </source>
</evidence>
<gene>
    <name evidence="10" type="ORF">BU653_11155</name>
</gene>
<dbReference type="SUPFAM" id="SSF55729">
    <property type="entry name" value="Acyl-CoA N-acyltransferases (Nat)"/>
    <property type="match status" value="2"/>
</dbReference>
<evidence type="ECO:0000256" key="1">
    <source>
        <dbReference type="ARBA" id="ARBA00004496"/>
    </source>
</evidence>
<keyword evidence="7" id="KW-0012">Acyltransferase</keyword>
<feature type="coiled-coil region" evidence="9">
    <location>
        <begin position="274"/>
        <end position="301"/>
    </location>
</feature>
<dbReference type="PANTHER" id="PTHR36174:SF2">
    <property type="entry name" value="AMINOACYLTRANSFERASE FEMA"/>
    <property type="match status" value="1"/>
</dbReference>
<keyword evidence="3" id="KW-0963">Cytoplasm</keyword>
<dbReference type="GO" id="GO:0005737">
    <property type="term" value="C:cytoplasm"/>
    <property type="evidence" value="ECO:0007669"/>
    <property type="project" value="UniProtKB-SubCell"/>
</dbReference>
<dbReference type="Pfam" id="PF02388">
    <property type="entry name" value="FemAB"/>
    <property type="match status" value="1"/>
</dbReference>
<evidence type="ECO:0000313" key="11">
    <source>
        <dbReference type="Proteomes" id="UP000242704"/>
    </source>
</evidence>
<keyword evidence="8" id="KW-0961">Cell wall biogenesis/degradation</keyword>
<keyword evidence="6" id="KW-0573">Peptidoglycan synthesis</keyword>
<organism evidence="10 11">
    <name type="scientific">Staphylococcus chromogenes</name>
    <name type="common">Staphylococcus hyicus subsp. chromogenes</name>
    <dbReference type="NCBI Taxonomy" id="46126"/>
    <lineage>
        <taxon>Bacteria</taxon>
        <taxon>Bacillati</taxon>
        <taxon>Bacillota</taxon>
        <taxon>Bacilli</taxon>
        <taxon>Bacillales</taxon>
        <taxon>Staphylococcaceae</taxon>
        <taxon>Staphylococcus</taxon>
    </lineage>
</organism>
<dbReference type="GO" id="GO:0071555">
    <property type="term" value="P:cell wall organization"/>
    <property type="evidence" value="ECO:0007669"/>
    <property type="project" value="UniProtKB-KW"/>
</dbReference>
<dbReference type="Gene3D" id="1.20.58.90">
    <property type="match status" value="1"/>
</dbReference>
<comment type="similarity">
    <text evidence="2">Belongs to the FemABX family.</text>
</comment>
<name>A0AAE5W7E6_STACR</name>
<dbReference type="RefSeq" id="WP_107360852.1">
    <property type="nucleotide sequence ID" value="NZ_PYZV01000001.1"/>
</dbReference>
<keyword evidence="9" id="KW-0175">Coiled coil</keyword>
<evidence type="ECO:0000256" key="8">
    <source>
        <dbReference type="ARBA" id="ARBA00023316"/>
    </source>
</evidence>
<evidence type="ECO:0000256" key="6">
    <source>
        <dbReference type="ARBA" id="ARBA00022984"/>
    </source>
</evidence>
<dbReference type="PROSITE" id="PS51191">
    <property type="entry name" value="FEMABX"/>
    <property type="match status" value="1"/>
</dbReference>
<evidence type="ECO:0000313" key="10">
    <source>
        <dbReference type="EMBL" id="PTG11433.1"/>
    </source>
</evidence>
<dbReference type="InterPro" id="IPR050644">
    <property type="entry name" value="PG_Glycine_Bridge_Synth"/>
</dbReference>
<dbReference type="GO" id="GO:0008360">
    <property type="term" value="P:regulation of cell shape"/>
    <property type="evidence" value="ECO:0007669"/>
    <property type="project" value="UniProtKB-KW"/>
</dbReference>
<keyword evidence="5" id="KW-0133">Cell shape</keyword>
<keyword evidence="4" id="KW-0808">Transferase</keyword>
<evidence type="ECO:0000256" key="2">
    <source>
        <dbReference type="ARBA" id="ARBA00009943"/>
    </source>
</evidence>
<evidence type="ECO:0000256" key="3">
    <source>
        <dbReference type="ARBA" id="ARBA00022490"/>
    </source>
</evidence>
<comment type="subcellular location">
    <subcellularLocation>
        <location evidence="1">Cytoplasm</location>
    </subcellularLocation>
</comment>